<sequence>MNVQRGVELVVGLFVLAGIAALMVMALQWSNFGASRVAGYEVTARFDNVGGLSVQSPVKLAGLTIGRVDSIEIHPETFQAEVRMVIDDKYDNLPTDSFANIYTAGLLGAQYVEISPGGALESLEDGDRITMTQSAIILESVVSKFLFDKAKE</sequence>
<dbReference type="EMBL" id="CP140153">
    <property type="protein sequence ID" value="WQH15561.1"/>
    <property type="molecule type" value="Genomic_DNA"/>
</dbReference>
<accession>A0ABZ0YU86</accession>
<dbReference type="Pfam" id="PF02470">
    <property type="entry name" value="MlaD"/>
    <property type="match status" value="1"/>
</dbReference>
<dbReference type="Proteomes" id="UP001327459">
    <property type="component" value="Chromosome"/>
</dbReference>
<keyword evidence="1" id="KW-0812">Transmembrane</keyword>
<dbReference type="RefSeq" id="WP_322520589.1">
    <property type="nucleotide sequence ID" value="NZ_CP140153.1"/>
</dbReference>
<evidence type="ECO:0000313" key="4">
    <source>
        <dbReference type="Proteomes" id="UP001327459"/>
    </source>
</evidence>
<dbReference type="PANTHER" id="PTHR33371">
    <property type="entry name" value="INTERMEMBRANE PHOSPHOLIPID TRANSPORT SYSTEM BINDING PROTEIN MLAD-RELATED"/>
    <property type="match status" value="1"/>
</dbReference>
<evidence type="ECO:0000256" key="1">
    <source>
        <dbReference type="SAM" id="Phobius"/>
    </source>
</evidence>
<keyword evidence="1" id="KW-0472">Membrane</keyword>
<dbReference type="InterPro" id="IPR052336">
    <property type="entry name" value="MlaD_Phospholipid_Transporter"/>
</dbReference>
<keyword evidence="1" id="KW-1133">Transmembrane helix</keyword>
<gene>
    <name evidence="3" type="primary">mlaD</name>
    <name evidence="3" type="ORF">SR882_07255</name>
</gene>
<dbReference type="InterPro" id="IPR030970">
    <property type="entry name" value="ABC_MlaD"/>
</dbReference>
<reference evidence="3 4" key="1">
    <citation type="submission" date="2023-11" db="EMBL/GenBank/DDBJ databases">
        <title>MicrobeMod: A computational toolkit for identifying prokaryotic methylation and restriction-modification with nanopore sequencing.</title>
        <authorList>
            <person name="Crits-Christoph A."/>
            <person name="Kang S.C."/>
            <person name="Lee H."/>
            <person name="Ostrov N."/>
        </authorList>
    </citation>
    <scope>NUCLEOTIDE SEQUENCE [LARGE SCALE GENOMIC DNA]</scope>
    <source>
        <strain evidence="3 4">ATCC 49870</strain>
    </source>
</reference>
<evidence type="ECO:0000313" key="3">
    <source>
        <dbReference type="EMBL" id="WQH15561.1"/>
    </source>
</evidence>
<proteinExistence type="predicted"/>
<feature type="domain" description="Mce/MlaD" evidence="2">
    <location>
        <begin position="39"/>
        <end position="117"/>
    </location>
</feature>
<keyword evidence="4" id="KW-1185">Reference proteome</keyword>
<feature type="transmembrane region" description="Helical" evidence="1">
    <location>
        <begin position="6"/>
        <end position="27"/>
    </location>
</feature>
<name>A0ABZ0YU86_9GAMM</name>
<dbReference type="NCBIfam" id="TIGR04430">
    <property type="entry name" value="OM_asym_MlaD"/>
    <property type="match status" value="1"/>
</dbReference>
<protein>
    <submittedName>
        <fullName evidence="3">Outer membrane lipid asymmetry maintenance protein MlaD</fullName>
    </submittedName>
</protein>
<organism evidence="3 4">
    <name type="scientific">Guyparkeria halophila</name>
    <dbReference type="NCBI Taxonomy" id="47960"/>
    <lineage>
        <taxon>Bacteria</taxon>
        <taxon>Pseudomonadati</taxon>
        <taxon>Pseudomonadota</taxon>
        <taxon>Gammaproteobacteria</taxon>
        <taxon>Chromatiales</taxon>
        <taxon>Thioalkalibacteraceae</taxon>
        <taxon>Guyparkeria</taxon>
    </lineage>
</organism>
<evidence type="ECO:0000259" key="2">
    <source>
        <dbReference type="Pfam" id="PF02470"/>
    </source>
</evidence>
<dbReference type="PANTHER" id="PTHR33371:SF4">
    <property type="entry name" value="INTERMEMBRANE PHOSPHOLIPID TRANSPORT SYSTEM BINDING PROTEIN MLAD"/>
    <property type="match status" value="1"/>
</dbReference>
<dbReference type="InterPro" id="IPR003399">
    <property type="entry name" value="Mce/MlaD"/>
</dbReference>